<dbReference type="InterPro" id="IPR003439">
    <property type="entry name" value="ABC_transporter-like_ATP-bd"/>
</dbReference>
<sequence length="237" mass="26455">MLSVQNLSKKYGKHLAVDQLNFMLHRGEVVGLLGPNGAGKSTLIKCIVGLLRPSSGEIHINGHARGSRAARQTSAYVSEIPQLYAMLSVWQHLQFITSAYEVEHWEEKAEALLKTFEIWDKKDEFVKTLSKGMRQKLSLCCGVISNAQLVFLDEPMVGLDPKAIKNLKDLIQQLKDEGKTLFISTHLLDPIESICNRVIVLKKGKIIAEGSLEDLRHQLGEEHASLEEVFLEVTADV</sequence>
<dbReference type="AlphaFoldDB" id="A0A4Z0R756"/>
<dbReference type="SMART" id="SM00382">
    <property type="entry name" value="AAA"/>
    <property type="match status" value="1"/>
</dbReference>
<evidence type="ECO:0000256" key="2">
    <source>
        <dbReference type="ARBA" id="ARBA00022741"/>
    </source>
</evidence>
<keyword evidence="2" id="KW-0547">Nucleotide-binding</keyword>
<accession>A0A4Z0R756</accession>
<proteinExistence type="predicted"/>
<keyword evidence="3 5" id="KW-0067">ATP-binding</keyword>
<dbReference type="InterPro" id="IPR051782">
    <property type="entry name" value="ABC_Transporter_VariousFunc"/>
</dbReference>
<dbReference type="GO" id="GO:0016887">
    <property type="term" value="F:ATP hydrolysis activity"/>
    <property type="evidence" value="ECO:0007669"/>
    <property type="project" value="InterPro"/>
</dbReference>
<dbReference type="PROSITE" id="PS50893">
    <property type="entry name" value="ABC_TRANSPORTER_2"/>
    <property type="match status" value="1"/>
</dbReference>
<keyword evidence="1" id="KW-0813">Transport</keyword>
<evidence type="ECO:0000259" key="4">
    <source>
        <dbReference type="PROSITE" id="PS50893"/>
    </source>
</evidence>
<dbReference type="Gene3D" id="3.40.50.300">
    <property type="entry name" value="P-loop containing nucleotide triphosphate hydrolases"/>
    <property type="match status" value="1"/>
</dbReference>
<keyword evidence="6" id="KW-1185">Reference proteome</keyword>
<dbReference type="Pfam" id="PF00005">
    <property type="entry name" value="ABC_tran"/>
    <property type="match status" value="1"/>
</dbReference>
<reference evidence="5 6" key="1">
    <citation type="submission" date="2019-03" db="EMBL/GenBank/DDBJ databases">
        <title>Draft Genome Sequence of Desulfosporosinus fructosivorans Strain 63.6F, Isolated from Marine Sediment in the Baltic Sea.</title>
        <authorList>
            <person name="Hausmann B."/>
            <person name="Vandieken V."/>
            <person name="Pjevac P."/>
            <person name="Schreck K."/>
            <person name="Herbold C.W."/>
            <person name="Loy A."/>
        </authorList>
    </citation>
    <scope>NUCLEOTIDE SEQUENCE [LARGE SCALE GENOMIC DNA]</scope>
    <source>
        <strain evidence="5 6">63.6F</strain>
    </source>
</reference>
<dbReference type="CDD" id="cd03230">
    <property type="entry name" value="ABC_DR_subfamily_A"/>
    <property type="match status" value="1"/>
</dbReference>
<gene>
    <name evidence="5" type="ORF">E4K67_09545</name>
</gene>
<dbReference type="EMBL" id="SPQQ01000003">
    <property type="protein sequence ID" value="TGE38640.1"/>
    <property type="molecule type" value="Genomic_DNA"/>
</dbReference>
<evidence type="ECO:0000313" key="6">
    <source>
        <dbReference type="Proteomes" id="UP000298460"/>
    </source>
</evidence>
<dbReference type="Proteomes" id="UP000298460">
    <property type="component" value="Unassembled WGS sequence"/>
</dbReference>
<evidence type="ECO:0000256" key="3">
    <source>
        <dbReference type="ARBA" id="ARBA00022840"/>
    </source>
</evidence>
<dbReference type="InterPro" id="IPR027417">
    <property type="entry name" value="P-loop_NTPase"/>
</dbReference>
<dbReference type="PANTHER" id="PTHR42939">
    <property type="entry name" value="ABC TRANSPORTER ATP-BINDING PROTEIN ALBC-RELATED"/>
    <property type="match status" value="1"/>
</dbReference>
<name>A0A4Z0R756_9FIRM</name>
<dbReference type="PROSITE" id="PS00211">
    <property type="entry name" value="ABC_TRANSPORTER_1"/>
    <property type="match status" value="1"/>
</dbReference>
<evidence type="ECO:0000313" key="5">
    <source>
        <dbReference type="EMBL" id="TGE38640.1"/>
    </source>
</evidence>
<dbReference type="InterPro" id="IPR017871">
    <property type="entry name" value="ABC_transporter-like_CS"/>
</dbReference>
<feature type="domain" description="ABC transporter" evidence="4">
    <location>
        <begin position="2"/>
        <end position="228"/>
    </location>
</feature>
<dbReference type="GO" id="GO:0005524">
    <property type="term" value="F:ATP binding"/>
    <property type="evidence" value="ECO:0007669"/>
    <property type="project" value="UniProtKB-KW"/>
</dbReference>
<comment type="caution">
    <text evidence="5">The sequence shown here is derived from an EMBL/GenBank/DDBJ whole genome shotgun (WGS) entry which is preliminary data.</text>
</comment>
<dbReference type="InterPro" id="IPR003593">
    <property type="entry name" value="AAA+_ATPase"/>
</dbReference>
<organism evidence="5 6">
    <name type="scientific">Desulfosporosinus fructosivorans</name>
    <dbReference type="NCBI Taxonomy" id="2018669"/>
    <lineage>
        <taxon>Bacteria</taxon>
        <taxon>Bacillati</taxon>
        <taxon>Bacillota</taxon>
        <taxon>Clostridia</taxon>
        <taxon>Eubacteriales</taxon>
        <taxon>Desulfitobacteriaceae</taxon>
        <taxon>Desulfosporosinus</taxon>
    </lineage>
</organism>
<dbReference type="SUPFAM" id="SSF52540">
    <property type="entry name" value="P-loop containing nucleoside triphosphate hydrolases"/>
    <property type="match status" value="1"/>
</dbReference>
<evidence type="ECO:0000256" key="1">
    <source>
        <dbReference type="ARBA" id="ARBA00022448"/>
    </source>
</evidence>
<dbReference type="PANTHER" id="PTHR42939:SF1">
    <property type="entry name" value="ABC TRANSPORTER ATP-BINDING PROTEIN ALBC-RELATED"/>
    <property type="match status" value="1"/>
</dbReference>
<dbReference type="OrthoDB" id="1805624at2"/>
<protein>
    <submittedName>
        <fullName evidence="5">ABC transporter ATP-binding protein</fullName>
    </submittedName>
</protein>